<gene>
    <name evidence="1" type="ORF">B296_00014586</name>
</gene>
<name>A0A426ZRA8_ENSVE</name>
<dbReference type="EMBL" id="AMZH03005380">
    <property type="protein sequence ID" value="RRT66557.1"/>
    <property type="molecule type" value="Genomic_DNA"/>
</dbReference>
<evidence type="ECO:0000313" key="2">
    <source>
        <dbReference type="Proteomes" id="UP000287651"/>
    </source>
</evidence>
<proteinExistence type="predicted"/>
<dbReference type="AlphaFoldDB" id="A0A426ZRA8"/>
<sequence>MGLCCSDRGVGLHKLRVTEVAVRGNNRGRLKKRQRKQRIWQHRERRALATTEVATEIDSGIIARTPRIIALIPIDRNPYGSIMEKRG</sequence>
<organism evidence="1 2">
    <name type="scientific">Ensete ventricosum</name>
    <name type="common">Abyssinian banana</name>
    <name type="synonym">Musa ensete</name>
    <dbReference type="NCBI Taxonomy" id="4639"/>
    <lineage>
        <taxon>Eukaryota</taxon>
        <taxon>Viridiplantae</taxon>
        <taxon>Streptophyta</taxon>
        <taxon>Embryophyta</taxon>
        <taxon>Tracheophyta</taxon>
        <taxon>Spermatophyta</taxon>
        <taxon>Magnoliopsida</taxon>
        <taxon>Liliopsida</taxon>
        <taxon>Zingiberales</taxon>
        <taxon>Musaceae</taxon>
        <taxon>Ensete</taxon>
    </lineage>
</organism>
<evidence type="ECO:0000313" key="1">
    <source>
        <dbReference type="EMBL" id="RRT66557.1"/>
    </source>
</evidence>
<comment type="caution">
    <text evidence="1">The sequence shown here is derived from an EMBL/GenBank/DDBJ whole genome shotgun (WGS) entry which is preliminary data.</text>
</comment>
<protein>
    <submittedName>
        <fullName evidence="1">Uncharacterized protein</fullName>
    </submittedName>
</protein>
<reference evidence="1 2" key="1">
    <citation type="journal article" date="2014" name="Agronomy (Basel)">
        <title>A Draft Genome Sequence for Ensete ventricosum, the Drought-Tolerant Tree Against Hunger.</title>
        <authorList>
            <person name="Harrison J."/>
            <person name="Moore K.A."/>
            <person name="Paszkiewicz K."/>
            <person name="Jones T."/>
            <person name="Grant M."/>
            <person name="Ambacheew D."/>
            <person name="Muzemil S."/>
            <person name="Studholme D.J."/>
        </authorList>
    </citation>
    <scope>NUCLEOTIDE SEQUENCE [LARGE SCALE GENOMIC DNA]</scope>
</reference>
<dbReference type="Proteomes" id="UP000287651">
    <property type="component" value="Unassembled WGS sequence"/>
</dbReference>
<accession>A0A426ZRA8</accession>